<evidence type="ECO:0000256" key="1">
    <source>
        <dbReference type="ARBA" id="ARBA00006611"/>
    </source>
</evidence>
<dbReference type="InterPro" id="IPR001482">
    <property type="entry name" value="T2SS/T4SS_dom"/>
</dbReference>
<evidence type="ECO:0000313" key="6">
    <source>
        <dbReference type="Proteomes" id="UP001320148"/>
    </source>
</evidence>
<accession>A0ABN6F4U8</accession>
<dbReference type="RefSeq" id="WP_236888561.1">
    <property type="nucleotide sequence ID" value="NZ_AP024488.1"/>
</dbReference>
<name>A0ABN6F4U8_9BACT</name>
<feature type="domain" description="Bacterial type II secretion system protein E" evidence="4">
    <location>
        <begin position="411"/>
        <end position="425"/>
    </location>
</feature>
<evidence type="ECO:0000256" key="2">
    <source>
        <dbReference type="ARBA" id="ARBA00022741"/>
    </source>
</evidence>
<dbReference type="PANTHER" id="PTHR30258">
    <property type="entry name" value="TYPE II SECRETION SYSTEM PROTEIN GSPE-RELATED"/>
    <property type="match status" value="1"/>
</dbReference>
<dbReference type="Pfam" id="PF00437">
    <property type="entry name" value="T2SSE"/>
    <property type="match status" value="1"/>
</dbReference>
<dbReference type="SUPFAM" id="SSF160246">
    <property type="entry name" value="EspE N-terminal domain-like"/>
    <property type="match status" value="1"/>
</dbReference>
<organism evidence="5 6">
    <name type="scientific">Desulfoluna limicola</name>
    <dbReference type="NCBI Taxonomy" id="2810562"/>
    <lineage>
        <taxon>Bacteria</taxon>
        <taxon>Pseudomonadati</taxon>
        <taxon>Thermodesulfobacteriota</taxon>
        <taxon>Desulfobacteria</taxon>
        <taxon>Desulfobacterales</taxon>
        <taxon>Desulfolunaceae</taxon>
        <taxon>Desulfoluna</taxon>
    </lineage>
</organism>
<evidence type="ECO:0000259" key="4">
    <source>
        <dbReference type="PROSITE" id="PS00662"/>
    </source>
</evidence>
<dbReference type="PANTHER" id="PTHR30258:SF13">
    <property type="entry name" value="SECRETION PATHWAY ATPASE-RELATED"/>
    <property type="match status" value="1"/>
</dbReference>
<dbReference type="InterPro" id="IPR003593">
    <property type="entry name" value="AAA+_ATPase"/>
</dbReference>
<keyword evidence="2" id="KW-0547">Nucleotide-binding</keyword>
<dbReference type="EMBL" id="AP024488">
    <property type="protein sequence ID" value="BCS97139.1"/>
    <property type="molecule type" value="Genomic_DNA"/>
</dbReference>
<evidence type="ECO:0000313" key="5">
    <source>
        <dbReference type="EMBL" id="BCS97139.1"/>
    </source>
</evidence>
<dbReference type="Proteomes" id="UP001320148">
    <property type="component" value="Chromosome"/>
</dbReference>
<dbReference type="InterPro" id="IPR037257">
    <property type="entry name" value="T2SS_E_N_sf"/>
</dbReference>
<dbReference type="PROSITE" id="PS00662">
    <property type="entry name" value="T2SP_E"/>
    <property type="match status" value="1"/>
</dbReference>
<protein>
    <submittedName>
        <fullName evidence="5">Type II secretion system protein E</fullName>
    </submittedName>
</protein>
<dbReference type="InterPro" id="IPR027417">
    <property type="entry name" value="P-loop_NTPase"/>
</dbReference>
<dbReference type="Pfam" id="PF05157">
    <property type="entry name" value="MshEN"/>
    <property type="match status" value="1"/>
</dbReference>
<keyword evidence="6" id="KW-1185">Reference proteome</keyword>
<dbReference type="SMART" id="SM00382">
    <property type="entry name" value="AAA"/>
    <property type="match status" value="1"/>
</dbReference>
<gene>
    <name evidence="5" type="ORF">DSLASN_27710</name>
</gene>
<keyword evidence="3" id="KW-0067">ATP-binding</keyword>
<dbReference type="CDD" id="cd01129">
    <property type="entry name" value="PulE-GspE-like"/>
    <property type="match status" value="1"/>
</dbReference>
<sequence length="596" mass="66512">MNAISREKFSPKAVLTHLIKGGYLSQDQAKQVLSMRESVVRKLSRKGDEARVDIIKVLRHLAMDRADRPGEPLDEDAIYQALSEAWSIDYLKINPLKLNMETVTKTIPKNFAMKHLVLPVAVKDGELTVAMSDPFDTEVLDDLKRVSQMRIRPVITARSDIEKYINEFFGFRSSIAAANTQYAGTGIDLGNLEQFVKLGSYGEIQSSDHHIINAVNHLFSYAFDQRASDIHIEPKRDVSVIRMRIDGALHTVYELPKTIHSALVSRIKALSRLDMAEKRRPQDGRIKTDKDGTEVEIRVSTVPVAFGEKVVMRVLHPDVMFQDLEKLGFTDDDLARYEALVNRPHGIVLVCGPTGSGKSTTLYSTLRRLASPELNITTVEDPIEMVHEEFNQIAVQPQVGVKFGTILRNILRQDPDIIMLGEMRDLETAENAAQASMTGHLVLSTLHTNDAPSAITRLLDIGIPSYIIQATLAGVVAQRLVRRVCSHCTETYEMESEKLKGLGLDTGKQGMLTLSRGTGCLKCRGTGYRGRLAIFEILPFTDGVRKLTTRHADVAAIRNQAAREGMVNLRESGIRQLLAGNTTWEELLRVTWENHG</sequence>
<comment type="similarity">
    <text evidence="1">Belongs to the GSP E family.</text>
</comment>
<dbReference type="Gene3D" id="3.30.450.90">
    <property type="match status" value="1"/>
</dbReference>
<dbReference type="InterPro" id="IPR007831">
    <property type="entry name" value="T2SS_GspE_N"/>
</dbReference>
<dbReference type="SUPFAM" id="SSF52540">
    <property type="entry name" value="P-loop containing nucleoside triphosphate hydrolases"/>
    <property type="match status" value="1"/>
</dbReference>
<evidence type="ECO:0000256" key="3">
    <source>
        <dbReference type="ARBA" id="ARBA00022840"/>
    </source>
</evidence>
<dbReference type="Gene3D" id="3.30.300.160">
    <property type="entry name" value="Type II secretion system, protein E, N-terminal domain"/>
    <property type="match status" value="1"/>
</dbReference>
<dbReference type="Gene3D" id="3.40.50.300">
    <property type="entry name" value="P-loop containing nucleotide triphosphate hydrolases"/>
    <property type="match status" value="1"/>
</dbReference>
<reference evidence="5 6" key="1">
    <citation type="submission" date="2021-02" db="EMBL/GenBank/DDBJ databases">
        <title>Complete genome of Desulfoluna sp. strain ASN36.</title>
        <authorList>
            <person name="Takahashi A."/>
            <person name="Kojima H."/>
            <person name="Fukui M."/>
        </authorList>
    </citation>
    <scope>NUCLEOTIDE SEQUENCE [LARGE SCALE GENOMIC DNA]</scope>
    <source>
        <strain evidence="5 6">ASN36</strain>
    </source>
</reference>
<proteinExistence type="inferred from homology"/>